<keyword evidence="1" id="KW-1133">Transmembrane helix</keyword>
<gene>
    <name evidence="2" type="ORF">Ga0061067_11297</name>
</gene>
<sequence>MSKAALYLIGVVVLACYAIPYTLLTNVAEWYGSFLFWCVAGIAVIVLNILATSSFEEDEA</sequence>
<proteinExistence type="predicted"/>
<organism evidence="2 3">
    <name type="scientific">Pannonibacter indicus</name>
    <dbReference type="NCBI Taxonomy" id="466044"/>
    <lineage>
        <taxon>Bacteria</taxon>
        <taxon>Pseudomonadati</taxon>
        <taxon>Pseudomonadota</taxon>
        <taxon>Alphaproteobacteria</taxon>
        <taxon>Hyphomicrobiales</taxon>
        <taxon>Stappiaceae</taxon>
        <taxon>Pannonibacter</taxon>
    </lineage>
</organism>
<dbReference type="AlphaFoldDB" id="A0A0K6I864"/>
<keyword evidence="1" id="KW-0472">Membrane</keyword>
<dbReference type="PROSITE" id="PS51257">
    <property type="entry name" value="PROKAR_LIPOPROTEIN"/>
    <property type="match status" value="1"/>
</dbReference>
<dbReference type="Proteomes" id="UP000183900">
    <property type="component" value="Unassembled WGS sequence"/>
</dbReference>
<dbReference type="RefSeq" id="WP_055456660.1">
    <property type="nucleotide sequence ID" value="NZ_CYHE01000012.1"/>
</dbReference>
<name>A0A0K6I864_9HYPH</name>
<evidence type="ECO:0000313" key="3">
    <source>
        <dbReference type="Proteomes" id="UP000183900"/>
    </source>
</evidence>
<evidence type="ECO:0000256" key="1">
    <source>
        <dbReference type="SAM" id="Phobius"/>
    </source>
</evidence>
<protein>
    <submittedName>
        <fullName evidence="2">Uncharacterized protein</fullName>
    </submittedName>
</protein>
<evidence type="ECO:0000313" key="2">
    <source>
        <dbReference type="EMBL" id="CUA99281.1"/>
    </source>
</evidence>
<keyword evidence="1" id="KW-0812">Transmembrane</keyword>
<dbReference type="OrthoDB" id="1808939at2"/>
<dbReference type="EMBL" id="CYHE01000012">
    <property type="protein sequence ID" value="CUA99281.1"/>
    <property type="molecule type" value="Genomic_DNA"/>
</dbReference>
<reference evidence="3" key="1">
    <citation type="submission" date="2015-08" db="EMBL/GenBank/DDBJ databases">
        <authorList>
            <person name="Varghese N."/>
        </authorList>
    </citation>
    <scope>NUCLEOTIDE SEQUENCE [LARGE SCALE GENOMIC DNA]</scope>
    <source>
        <strain evidence="3">DSM 23407</strain>
    </source>
</reference>
<feature type="transmembrane region" description="Helical" evidence="1">
    <location>
        <begin position="34"/>
        <end position="55"/>
    </location>
</feature>
<accession>A0A0K6I864</accession>
<keyword evidence="3" id="KW-1185">Reference proteome</keyword>